<dbReference type="VEuPathDB" id="FungiDB:CPSG_05286"/>
<evidence type="ECO:0000313" key="3">
    <source>
        <dbReference type="Proteomes" id="UP000002497"/>
    </source>
</evidence>
<reference evidence="3" key="1">
    <citation type="journal article" date="2010" name="Genome Res.">
        <title>Population genomic sequencing of Coccidioides fungi reveals recent hybridization and transposon control.</title>
        <authorList>
            <person name="Neafsey D.E."/>
            <person name="Barker B.M."/>
            <person name="Sharpton T.J."/>
            <person name="Stajich J.E."/>
            <person name="Park D.J."/>
            <person name="Whiston E."/>
            <person name="Hung C.-Y."/>
            <person name="McMahan C."/>
            <person name="White J."/>
            <person name="Sykes S."/>
            <person name="Heiman D."/>
            <person name="Young S."/>
            <person name="Zeng Q."/>
            <person name="Abouelleil A."/>
            <person name="Aftuck L."/>
            <person name="Bessette D."/>
            <person name="Brown A."/>
            <person name="FitzGerald M."/>
            <person name="Lui A."/>
            <person name="Macdonald J.P."/>
            <person name="Priest M."/>
            <person name="Orbach M.J."/>
            <person name="Galgiani J.N."/>
            <person name="Kirkland T.N."/>
            <person name="Cole G.T."/>
            <person name="Birren B.W."/>
            <person name="Henn M.R."/>
            <person name="Taylor J.W."/>
            <person name="Rounsley S.D."/>
        </authorList>
    </citation>
    <scope>NUCLEOTIDE SEQUENCE [LARGE SCALE GENOMIC DNA]</scope>
    <source>
        <strain evidence="3">RMSCC 757 / Silveira</strain>
    </source>
</reference>
<dbReference type="OrthoDB" id="10507959at2759"/>
<feature type="region of interest" description="Disordered" evidence="1">
    <location>
        <begin position="150"/>
        <end position="204"/>
    </location>
</feature>
<feature type="region of interest" description="Disordered" evidence="1">
    <location>
        <begin position="93"/>
        <end position="128"/>
    </location>
</feature>
<protein>
    <submittedName>
        <fullName evidence="2">Uncharacterized protein</fullName>
    </submittedName>
</protein>
<accession>E9D518</accession>
<proteinExistence type="predicted"/>
<evidence type="ECO:0000256" key="1">
    <source>
        <dbReference type="SAM" id="MobiDB-lite"/>
    </source>
</evidence>
<reference evidence="3" key="2">
    <citation type="submission" date="2010-03" db="EMBL/GenBank/DDBJ databases">
        <title>The genome sequence of Coccidioides posadasii strain Silveira.</title>
        <authorList>
            <consortium name="The Broad Institute Genome Sequencing Center for Infectious Disease"/>
            <person name="Neafsey D."/>
            <person name="Orbach M."/>
            <person name="Henn M.R."/>
            <person name="Cole G.T."/>
            <person name="Galgiani J."/>
            <person name="Gardner M.J."/>
            <person name="Kirkland T.N."/>
            <person name="Taylor J.W."/>
            <person name="Young S.K."/>
            <person name="Zeng Q."/>
            <person name="Koehrsen M."/>
            <person name="Alvarado L."/>
            <person name="Berlin A."/>
            <person name="Borenstein D."/>
            <person name="Chapman S.B."/>
            <person name="Chen Z."/>
            <person name="Engels R."/>
            <person name="Freedman E."/>
            <person name="Gellesch M."/>
            <person name="Goldberg J."/>
            <person name="Griggs A."/>
            <person name="Gujja S."/>
            <person name="Heilman E."/>
            <person name="Heiman D."/>
            <person name="Howarth C."/>
            <person name="Jen D."/>
            <person name="Larson L."/>
            <person name="Mehta T."/>
            <person name="Neiman D."/>
            <person name="Park D."/>
            <person name="Pearson M."/>
            <person name="Richards J."/>
            <person name="Roberts A."/>
            <person name="Saif S."/>
            <person name="Shea T."/>
            <person name="Shenoy N."/>
            <person name="Sisk P."/>
            <person name="Stolte C."/>
            <person name="Sykes S."/>
            <person name="Walk T."/>
            <person name="White J."/>
            <person name="Yandava C."/>
            <person name="Haas B."/>
            <person name="Nusbaum C."/>
            <person name="Birren B."/>
        </authorList>
    </citation>
    <scope>NUCLEOTIDE SEQUENCE [LARGE SCALE GENOMIC DNA]</scope>
    <source>
        <strain evidence="3">RMSCC 757 / Silveira</strain>
    </source>
</reference>
<dbReference type="AlphaFoldDB" id="E9D518"/>
<feature type="compositionally biased region" description="Polar residues" evidence="1">
    <location>
        <begin position="174"/>
        <end position="194"/>
    </location>
</feature>
<gene>
    <name evidence="2" type="ORF">CPSG_05286</name>
</gene>
<sequence>MKQKRSVSLSGQSSGSKKGQSLVSRHTVPLQSDLYGGFRLSNESSYHGCRACGQQSTQSVGGLGPPLVQCAEASYRRGIPIISKDQPIDLCTFSAPTRRDNAPETPPQPSEWKGGAHQAPEWHHNSDQQMRQYIKAENWRLLNTAFYGEPPTRKRERSIESEQGIQRPFRKRTGSSAVRQAKSFDTSPLGSNSKGQEKPMRLRRGLPHKVETLQQTRHSKASYFPVDSSAIDDDWEDVVETVPQFQKISPKMPPRPLQWIQNQAVTREIPDRKKLRREFIRKELQAISQELVQERKVNLGPFATGYPRVPETVFLRDRNFR</sequence>
<organism evidence="3">
    <name type="scientific">Coccidioides posadasii (strain RMSCC 757 / Silveira)</name>
    <name type="common">Valley fever fungus</name>
    <dbReference type="NCBI Taxonomy" id="443226"/>
    <lineage>
        <taxon>Eukaryota</taxon>
        <taxon>Fungi</taxon>
        <taxon>Dikarya</taxon>
        <taxon>Ascomycota</taxon>
        <taxon>Pezizomycotina</taxon>
        <taxon>Eurotiomycetes</taxon>
        <taxon>Eurotiomycetidae</taxon>
        <taxon>Onygenales</taxon>
        <taxon>Onygenaceae</taxon>
        <taxon>Coccidioides</taxon>
    </lineage>
</organism>
<name>E9D518_COCPS</name>
<keyword evidence="3" id="KW-1185">Reference proteome</keyword>
<evidence type="ECO:0000313" key="2">
    <source>
        <dbReference type="EMBL" id="EFW18600.1"/>
    </source>
</evidence>
<feature type="compositionally biased region" description="Basic and acidic residues" evidence="1">
    <location>
        <begin position="151"/>
        <end position="160"/>
    </location>
</feature>
<dbReference type="HOGENOM" id="CLU_866015_0_0_1"/>
<dbReference type="EMBL" id="GL636492">
    <property type="protein sequence ID" value="EFW18600.1"/>
    <property type="molecule type" value="Genomic_DNA"/>
</dbReference>
<dbReference type="OMA" id="PEWHHNT"/>
<dbReference type="Proteomes" id="UP000002497">
    <property type="component" value="Unassembled WGS sequence"/>
</dbReference>
<feature type="compositionally biased region" description="Low complexity" evidence="1">
    <location>
        <begin position="1"/>
        <end position="24"/>
    </location>
</feature>
<feature type="region of interest" description="Disordered" evidence="1">
    <location>
        <begin position="1"/>
        <end position="26"/>
    </location>
</feature>
<dbReference type="VEuPathDB" id="FungiDB:D8B26_005358"/>